<dbReference type="Proteomes" id="UP000254134">
    <property type="component" value="Unassembled WGS sequence"/>
</dbReference>
<comment type="caution">
    <text evidence="1">The sequence shown here is derived from an EMBL/GenBank/DDBJ whole genome shotgun (WGS) entry which is preliminary data.</text>
</comment>
<evidence type="ECO:0000313" key="1">
    <source>
        <dbReference type="EMBL" id="RDI73914.1"/>
    </source>
</evidence>
<dbReference type="RefSeq" id="WP_114796885.1">
    <property type="nucleotide sequence ID" value="NZ_QQZY01000006.1"/>
</dbReference>
<dbReference type="OrthoDB" id="9758578at2"/>
<gene>
    <name evidence="1" type="ORF">Gocc_2478</name>
</gene>
<proteinExistence type="predicted"/>
<dbReference type="EMBL" id="QQZY01000006">
    <property type="protein sequence ID" value="RDI73914.1"/>
    <property type="molecule type" value="Genomic_DNA"/>
</dbReference>
<protein>
    <recommendedName>
        <fullName evidence="3">Lipoprotein</fullName>
    </recommendedName>
</protein>
<dbReference type="AlphaFoldDB" id="A0A7M2YVK2"/>
<name>A0A7M2YVK2_9ACTN</name>
<keyword evidence="2" id="KW-1185">Reference proteome</keyword>
<evidence type="ECO:0000313" key="2">
    <source>
        <dbReference type="Proteomes" id="UP000254134"/>
    </source>
</evidence>
<reference evidence="1 2" key="1">
    <citation type="submission" date="2018-07" db="EMBL/GenBank/DDBJ databases">
        <title>High-quality-draft genome sequence of Gaiella occulta.</title>
        <authorList>
            <person name="Severino R."/>
            <person name="Froufe H.J.C."/>
            <person name="Rainey F.A."/>
            <person name="Barroso C."/>
            <person name="Albuquerque L."/>
            <person name="Lobo-Da-Cunha A."/>
            <person name="Da Costa M.S."/>
            <person name="Egas C."/>
        </authorList>
    </citation>
    <scope>NUCLEOTIDE SEQUENCE [LARGE SCALE GENOMIC DNA]</scope>
    <source>
        <strain evidence="1 2">F2-233</strain>
    </source>
</reference>
<organism evidence="1 2">
    <name type="scientific">Gaiella occulta</name>
    <dbReference type="NCBI Taxonomy" id="1002870"/>
    <lineage>
        <taxon>Bacteria</taxon>
        <taxon>Bacillati</taxon>
        <taxon>Actinomycetota</taxon>
        <taxon>Thermoleophilia</taxon>
        <taxon>Gaiellales</taxon>
        <taxon>Gaiellaceae</taxon>
        <taxon>Gaiella</taxon>
    </lineage>
</organism>
<sequence>MRWQIRPQAFVPVALLLALGFVAAGCSRAVPRSHPDIGGAREFKAFPLYWLGERFEKWNLTAIEGIDRPAQFVTLIYGTCTPHGGEQPSCTPPLEIQVSPLCWHLEAVARAPIWKHRRIRGAPVGTIHSAPVLFTSGAKVKVYRGEGSDPGLPLRALHVLRSLNRVAPLIAPAAPIPAPAAGVLDGTRPCTR</sequence>
<dbReference type="PROSITE" id="PS51257">
    <property type="entry name" value="PROKAR_LIPOPROTEIN"/>
    <property type="match status" value="1"/>
</dbReference>
<reference evidence="2" key="2">
    <citation type="journal article" date="2019" name="MicrobiologyOpen">
        <title>High-quality draft genome sequence of Gaiella occulta isolated from a 150 meter deep mineral water borehole and comparison with the genome sequences of other deep-branching lineages of the phylum Actinobacteria.</title>
        <authorList>
            <person name="Severino R."/>
            <person name="Froufe H.J.C."/>
            <person name="Barroso C."/>
            <person name="Albuquerque L."/>
            <person name="Lobo-da-Cunha A."/>
            <person name="da Costa M.S."/>
            <person name="Egas C."/>
        </authorList>
    </citation>
    <scope>NUCLEOTIDE SEQUENCE [LARGE SCALE GENOMIC DNA]</scope>
    <source>
        <strain evidence="2">F2-233</strain>
    </source>
</reference>
<accession>A0A7M2YVK2</accession>
<evidence type="ECO:0008006" key="3">
    <source>
        <dbReference type="Google" id="ProtNLM"/>
    </source>
</evidence>